<dbReference type="RefSeq" id="WP_344800721.1">
    <property type="nucleotide sequence ID" value="NZ_BAABBN010000017.1"/>
</dbReference>
<dbReference type="Pfam" id="PF01297">
    <property type="entry name" value="ZnuA"/>
    <property type="match status" value="1"/>
</dbReference>
<evidence type="ECO:0000313" key="6">
    <source>
        <dbReference type="EMBL" id="GAA3942517.1"/>
    </source>
</evidence>
<evidence type="ECO:0000313" key="7">
    <source>
        <dbReference type="Proteomes" id="UP001501565"/>
    </source>
</evidence>
<dbReference type="EMBL" id="BAABBN010000017">
    <property type="protein sequence ID" value="GAA3942517.1"/>
    <property type="molecule type" value="Genomic_DNA"/>
</dbReference>
<name>A0ABP7NBV6_9GAMM</name>
<dbReference type="Proteomes" id="UP001501565">
    <property type="component" value="Unassembled WGS sequence"/>
</dbReference>
<keyword evidence="5" id="KW-0862">Zinc</keyword>
<protein>
    <recommendedName>
        <fullName evidence="2">High-affinity zinc uptake system protein ZnuA</fullName>
    </recommendedName>
</protein>
<sequence length="325" mass="35828">MGLVGFKRAARRALSWPSQAVSWVVLSMAVGLVAYSGTASAGSDPQILASIPPLAMIARDVAGGKAQVSVLNQNGSPHHRVLKPSDIRAMTSADIILWVGLPLEQYMVRFESRYTDKMLAMLEHTSDATHLYNDGHSHHDATDHHGHAHGSVDPHIWLSEQATIELALVIADRLSALNPPQSKYYQANAARFAEQVSASQNQWAQQLAPHRDAPYFVYHNAYQYLEKSLAIANQAVLTVNPGIKPTAAQLGRLAKTLDGVTKACVFYEPEFQQIRLDRVTNAQLYYQVLDPLGSQFQLSSDQPNQYIRFMNGLVDQLSGCLSQLK</sequence>
<dbReference type="Gene3D" id="3.40.50.1980">
    <property type="entry name" value="Nitrogenase molybdenum iron protein domain"/>
    <property type="match status" value="2"/>
</dbReference>
<proteinExistence type="inferred from homology"/>
<comment type="similarity">
    <text evidence="1">Belongs to the bacterial solute-binding protein 9 family.</text>
</comment>
<keyword evidence="4" id="KW-0732">Signal</keyword>
<evidence type="ECO:0000256" key="1">
    <source>
        <dbReference type="ARBA" id="ARBA00011028"/>
    </source>
</evidence>
<keyword evidence="5" id="KW-0864">Zinc transport</keyword>
<dbReference type="InterPro" id="IPR050492">
    <property type="entry name" value="Bact_metal-bind_prot9"/>
</dbReference>
<dbReference type="PANTHER" id="PTHR42953:SF3">
    <property type="entry name" value="HIGH-AFFINITY ZINC UPTAKE SYSTEM PROTEIN ZNUA"/>
    <property type="match status" value="1"/>
</dbReference>
<evidence type="ECO:0000256" key="4">
    <source>
        <dbReference type="ARBA" id="ARBA00022729"/>
    </source>
</evidence>
<keyword evidence="5" id="KW-0406">Ion transport</keyword>
<accession>A0ABP7NBV6</accession>
<organism evidence="6 7">
    <name type="scientific">Litoribacillus peritrichatus</name>
    <dbReference type="NCBI Taxonomy" id="718191"/>
    <lineage>
        <taxon>Bacteria</taxon>
        <taxon>Pseudomonadati</taxon>
        <taxon>Pseudomonadota</taxon>
        <taxon>Gammaproteobacteria</taxon>
        <taxon>Oceanospirillales</taxon>
        <taxon>Oceanospirillaceae</taxon>
        <taxon>Litoribacillus</taxon>
    </lineage>
</organism>
<dbReference type="InterPro" id="IPR006127">
    <property type="entry name" value="ZnuA-like"/>
</dbReference>
<reference evidence="7" key="1">
    <citation type="journal article" date="2019" name="Int. J. Syst. Evol. Microbiol.">
        <title>The Global Catalogue of Microorganisms (GCM) 10K type strain sequencing project: providing services to taxonomists for standard genome sequencing and annotation.</title>
        <authorList>
            <consortium name="The Broad Institute Genomics Platform"/>
            <consortium name="The Broad Institute Genome Sequencing Center for Infectious Disease"/>
            <person name="Wu L."/>
            <person name="Ma J."/>
        </authorList>
    </citation>
    <scope>NUCLEOTIDE SEQUENCE [LARGE SCALE GENOMIC DNA]</scope>
    <source>
        <strain evidence="7">JCM 17551</strain>
    </source>
</reference>
<evidence type="ECO:0000256" key="2">
    <source>
        <dbReference type="ARBA" id="ARBA00015915"/>
    </source>
</evidence>
<evidence type="ECO:0000256" key="3">
    <source>
        <dbReference type="ARBA" id="ARBA00022448"/>
    </source>
</evidence>
<keyword evidence="7" id="KW-1185">Reference proteome</keyword>
<evidence type="ECO:0000256" key="5">
    <source>
        <dbReference type="ARBA" id="ARBA00022906"/>
    </source>
</evidence>
<comment type="caution">
    <text evidence="6">The sequence shown here is derived from an EMBL/GenBank/DDBJ whole genome shotgun (WGS) entry which is preliminary data.</text>
</comment>
<dbReference type="SUPFAM" id="SSF53807">
    <property type="entry name" value="Helical backbone' metal receptor"/>
    <property type="match status" value="1"/>
</dbReference>
<dbReference type="PANTHER" id="PTHR42953">
    <property type="entry name" value="HIGH-AFFINITY ZINC UPTAKE SYSTEM PROTEIN ZNUA-RELATED"/>
    <property type="match status" value="1"/>
</dbReference>
<keyword evidence="3" id="KW-0813">Transport</keyword>
<gene>
    <name evidence="6" type="primary">znuA</name>
    <name evidence="6" type="ORF">GCM10022277_42930</name>
</gene>